<dbReference type="InterPro" id="IPR050638">
    <property type="entry name" value="AA-Vitamin_Transporters"/>
</dbReference>
<feature type="domain" description="EamA" evidence="7">
    <location>
        <begin position="1"/>
        <end position="123"/>
    </location>
</feature>
<feature type="transmembrane region" description="Helical" evidence="6">
    <location>
        <begin position="233"/>
        <end position="250"/>
    </location>
</feature>
<dbReference type="Proteomes" id="UP000772618">
    <property type="component" value="Unassembled WGS sequence"/>
</dbReference>
<protein>
    <submittedName>
        <fullName evidence="8">DMT family transporter</fullName>
    </submittedName>
</protein>
<feature type="transmembrane region" description="Helical" evidence="6">
    <location>
        <begin position="80"/>
        <end position="100"/>
    </location>
</feature>
<evidence type="ECO:0000256" key="6">
    <source>
        <dbReference type="SAM" id="Phobius"/>
    </source>
</evidence>
<proteinExistence type="predicted"/>
<dbReference type="InterPro" id="IPR037185">
    <property type="entry name" value="EmrE-like"/>
</dbReference>
<feature type="transmembrane region" description="Helical" evidence="6">
    <location>
        <begin position="198"/>
        <end position="221"/>
    </location>
</feature>
<dbReference type="Pfam" id="PF00892">
    <property type="entry name" value="EamA"/>
    <property type="match status" value="2"/>
</dbReference>
<feature type="transmembrane region" description="Helical" evidence="6">
    <location>
        <begin position="54"/>
        <end position="74"/>
    </location>
</feature>
<sequence>MTCWGFSWASGKYLSLYGSPITISFFRFALTFISLFLILLFLKEPLKISRKGFLYLFIASGFISLYTFLFFKGLSVGKAGAGGVLVTVLNPIIAYAVILLMERRKPTRNEAIGLFIGLVAGAILLKLVTEASSIFNAGNIYFLLASLSWALLSLFTSKSSRFGAPLAFSFWMYGISMVSLFLFTGIDATLTTVSKADFTFWGNLFFSATITTSMATTFYFIATSKIGAGKASSFIFMVPFSAALGSWIFLNEVPEVHTIAGGLLGIVAVYIINKKN</sequence>
<evidence type="ECO:0000256" key="4">
    <source>
        <dbReference type="ARBA" id="ARBA00022989"/>
    </source>
</evidence>
<evidence type="ECO:0000313" key="9">
    <source>
        <dbReference type="Proteomes" id="UP000772618"/>
    </source>
</evidence>
<feature type="transmembrane region" description="Helical" evidence="6">
    <location>
        <begin position="134"/>
        <end position="154"/>
    </location>
</feature>
<feature type="transmembrane region" description="Helical" evidence="6">
    <location>
        <begin position="20"/>
        <end position="42"/>
    </location>
</feature>
<comment type="caution">
    <text evidence="8">The sequence shown here is derived from an EMBL/GenBank/DDBJ whole genome shotgun (WGS) entry which is preliminary data.</text>
</comment>
<evidence type="ECO:0000256" key="3">
    <source>
        <dbReference type="ARBA" id="ARBA00022692"/>
    </source>
</evidence>
<feature type="domain" description="EamA" evidence="7">
    <location>
        <begin position="137"/>
        <end position="273"/>
    </location>
</feature>
<keyword evidence="9" id="KW-1185">Reference proteome</keyword>
<feature type="transmembrane region" description="Helical" evidence="6">
    <location>
        <begin position="112"/>
        <end position="128"/>
    </location>
</feature>
<dbReference type="SUPFAM" id="SSF103481">
    <property type="entry name" value="Multidrug resistance efflux transporter EmrE"/>
    <property type="match status" value="2"/>
</dbReference>
<accession>A0ABS5VRU1</accession>
<evidence type="ECO:0000313" key="8">
    <source>
        <dbReference type="EMBL" id="MBT1703574.1"/>
    </source>
</evidence>
<evidence type="ECO:0000256" key="5">
    <source>
        <dbReference type="ARBA" id="ARBA00023136"/>
    </source>
</evidence>
<keyword evidence="3 6" id="KW-0812">Transmembrane</keyword>
<organism evidence="8 9">
    <name type="scientific">Chryseosolibacter indicus</name>
    <dbReference type="NCBI Taxonomy" id="2782351"/>
    <lineage>
        <taxon>Bacteria</taxon>
        <taxon>Pseudomonadati</taxon>
        <taxon>Bacteroidota</taxon>
        <taxon>Cytophagia</taxon>
        <taxon>Cytophagales</taxon>
        <taxon>Chryseotaleaceae</taxon>
        <taxon>Chryseosolibacter</taxon>
    </lineage>
</organism>
<reference evidence="8 9" key="1">
    <citation type="submission" date="2021-05" db="EMBL/GenBank/DDBJ databases">
        <title>A Polyphasic approach of four new species of the genus Ohtaekwangia: Ohtaekwangia histidinii sp. nov., Ohtaekwangia cretensis sp. nov., Ohtaekwangia indiensis sp. nov., Ohtaekwangia reichenbachii sp. nov. from diverse environment.</title>
        <authorList>
            <person name="Octaviana S."/>
        </authorList>
    </citation>
    <scope>NUCLEOTIDE SEQUENCE [LARGE SCALE GENOMIC DNA]</scope>
    <source>
        <strain evidence="8 9">PWU20</strain>
    </source>
</reference>
<gene>
    <name evidence="8" type="ORF">KK060_09810</name>
</gene>
<name>A0ABS5VRU1_9BACT</name>
<dbReference type="PANTHER" id="PTHR32322">
    <property type="entry name" value="INNER MEMBRANE TRANSPORTER"/>
    <property type="match status" value="1"/>
</dbReference>
<keyword evidence="2" id="KW-1003">Cell membrane</keyword>
<feature type="transmembrane region" description="Helical" evidence="6">
    <location>
        <begin position="166"/>
        <end position="186"/>
    </location>
</feature>
<dbReference type="InterPro" id="IPR000620">
    <property type="entry name" value="EamA_dom"/>
</dbReference>
<evidence type="ECO:0000259" key="7">
    <source>
        <dbReference type="Pfam" id="PF00892"/>
    </source>
</evidence>
<evidence type="ECO:0000256" key="1">
    <source>
        <dbReference type="ARBA" id="ARBA00004651"/>
    </source>
</evidence>
<evidence type="ECO:0000256" key="2">
    <source>
        <dbReference type="ARBA" id="ARBA00022475"/>
    </source>
</evidence>
<dbReference type="PANTHER" id="PTHR32322:SF18">
    <property type="entry name" value="S-ADENOSYLMETHIONINE_S-ADENOSYLHOMOCYSTEINE TRANSPORTER"/>
    <property type="match status" value="1"/>
</dbReference>
<dbReference type="EMBL" id="JAHESD010000017">
    <property type="protein sequence ID" value="MBT1703574.1"/>
    <property type="molecule type" value="Genomic_DNA"/>
</dbReference>
<feature type="transmembrane region" description="Helical" evidence="6">
    <location>
        <begin position="256"/>
        <end position="273"/>
    </location>
</feature>
<comment type="subcellular location">
    <subcellularLocation>
        <location evidence="1">Cell membrane</location>
        <topology evidence="1">Multi-pass membrane protein</topology>
    </subcellularLocation>
</comment>
<keyword evidence="4 6" id="KW-1133">Transmembrane helix</keyword>
<keyword evidence="5 6" id="KW-0472">Membrane</keyword>